<name>A0A5S3Z8F3_9GAMM</name>
<reference evidence="2 3" key="1">
    <citation type="submission" date="2017-12" db="EMBL/GenBank/DDBJ databases">
        <authorList>
            <person name="Paulsen S."/>
            <person name="Gram L.K."/>
        </authorList>
    </citation>
    <scope>NUCLEOTIDE SEQUENCE [LARGE SCALE GENOMIC DNA]</scope>
    <source>
        <strain evidence="2 3">S2897</strain>
    </source>
</reference>
<gene>
    <name evidence="2" type="ORF">CWC05_03625</name>
</gene>
<dbReference type="AlphaFoldDB" id="A0A5S3Z8F3"/>
<dbReference type="RefSeq" id="WP_138547402.1">
    <property type="nucleotide sequence ID" value="NZ_DJHQ01000006.1"/>
</dbReference>
<dbReference type="EMBL" id="PNCG01000002">
    <property type="protein sequence ID" value="TMP88532.1"/>
    <property type="molecule type" value="Genomic_DNA"/>
</dbReference>
<comment type="caution">
    <text evidence="2">The sequence shown here is derived from an EMBL/GenBank/DDBJ whole genome shotgun (WGS) entry which is preliminary data.</text>
</comment>
<sequence>MARVSCPNCEAKAIVTSREKQTNGVSHLYCSCTNSKECGATFRVTQSFDHYLNPPVRDTQDLAASLLKSLSKEQQLELIGIS</sequence>
<evidence type="ECO:0000313" key="3">
    <source>
        <dbReference type="Proteomes" id="UP000305874"/>
    </source>
</evidence>
<reference evidence="3" key="2">
    <citation type="submission" date="2019-06" db="EMBL/GenBank/DDBJ databases">
        <title>Co-occurence of chitin degradation, pigmentation and bioactivity in marine Pseudoalteromonas.</title>
        <authorList>
            <person name="Sonnenschein E.C."/>
            <person name="Bech P.K."/>
        </authorList>
    </citation>
    <scope>NUCLEOTIDE SEQUENCE [LARGE SCALE GENOMIC DNA]</scope>
    <source>
        <strain evidence="3">S2897</strain>
    </source>
</reference>
<protein>
    <submittedName>
        <fullName evidence="2">Transcriptional regulator</fullName>
    </submittedName>
</protein>
<feature type="domain" description="Zinc finger Ogr/Delta-type" evidence="1">
    <location>
        <begin position="6"/>
        <end position="52"/>
    </location>
</feature>
<accession>A0A5S3Z8F3</accession>
<evidence type="ECO:0000313" key="2">
    <source>
        <dbReference type="EMBL" id="TMP88532.1"/>
    </source>
</evidence>
<organism evidence="2 3">
    <name type="scientific">Pseudoalteromonas ruthenica</name>
    <dbReference type="NCBI Taxonomy" id="151081"/>
    <lineage>
        <taxon>Bacteria</taxon>
        <taxon>Pseudomonadati</taxon>
        <taxon>Pseudomonadota</taxon>
        <taxon>Gammaproteobacteria</taxon>
        <taxon>Alteromonadales</taxon>
        <taxon>Pseudoalteromonadaceae</taxon>
        <taxon>Pseudoalteromonas</taxon>
    </lineage>
</organism>
<dbReference type="Proteomes" id="UP000305874">
    <property type="component" value="Unassembled WGS sequence"/>
</dbReference>
<evidence type="ECO:0000259" key="1">
    <source>
        <dbReference type="Pfam" id="PF04606"/>
    </source>
</evidence>
<dbReference type="InterPro" id="IPR007684">
    <property type="entry name" value="Znf_Ogr/Delta"/>
</dbReference>
<dbReference type="Pfam" id="PF04606">
    <property type="entry name" value="Ogr_Delta"/>
    <property type="match status" value="1"/>
</dbReference>
<proteinExistence type="predicted"/>